<proteinExistence type="predicted"/>
<accession>A0A0A8YUF8</accession>
<dbReference type="EMBL" id="GBRH01267649">
    <property type="protein sequence ID" value="JAD30246.1"/>
    <property type="molecule type" value="Transcribed_RNA"/>
</dbReference>
<name>A0A0A8YUF8_ARUDO</name>
<reference evidence="1" key="1">
    <citation type="submission" date="2014-09" db="EMBL/GenBank/DDBJ databases">
        <authorList>
            <person name="Magalhaes I.L.F."/>
            <person name="Oliveira U."/>
            <person name="Santos F.R."/>
            <person name="Vidigal T.H.D.A."/>
            <person name="Brescovit A.D."/>
            <person name="Santos A.J."/>
        </authorList>
    </citation>
    <scope>NUCLEOTIDE SEQUENCE</scope>
    <source>
        <tissue evidence="1">Shoot tissue taken approximately 20 cm above the soil surface</tissue>
    </source>
</reference>
<evidence type="ECO:0000313" key="1">
    <source>
        <dbReference type="EMBL" id="JAD30246.1"/>
    </source>
</evidence>
<protein>
    <submittedName>
        <fullName evidence="1">Uncharacterized protein</fullName>
    </submittedName>
</protein>
<sequence>MMLSLTIHVPLILSFQVTYRPAHSLQRSLLFTSVSMNCSMYCQ</sequence>
<reference evidence="1" key="2">
    <citation type="journal article" date="2015" name="Data Brief">
        <title>Shoot transcriptome of the giant reed, Arundo donax.</title>
        <authorList>
            <person name="Barrero R.A."/>
            <person name="Guerrero F.D."/>
            <person name="Moolhuijzen P."/>
            <person name="Goolsby J.A."/>
            <person name="Tidwell J."/>
            <person name="Bellgard S.E."/>
            <person name="Bellgard M.I."/>
        </authorList>
    </citation>
    <scope>NUCLEOTIDE SEQUENCE</scope>
    <source>
        <tissue evidence="1">Shoot tissue taken approximately 20 cm above the soil surface</tissue>
    </source>
</reference>
<dbReference type="AlphaFoldDB" id="A0A0A8YUF8"/>
<organism evidence="1">
    <name type="scientific">Arundo donax</name>
    <name type="common">Giant reed</name>
    <name type="synonym">Donax arundinaceus</name>
    <dbReference type="NCBI Taxonomy" id="35708"/>
    <lineage>
        <taxon>Eukaryota</taxon>
        <taxon>Viridiplantae</taxon>
        <taxon>Streptophyta</taxon>
        <taxon>Embryophyta</taxon>
        <taxon>Tracheophyta</taxon>
        <taxon>Spermatophyta</taxon>
        <taxon>Magnoliopsida</taxon>
        <taxon>Liliopsida</taxon>
        <taxon>Poales</taxon>
        <taxon>Poaceae</taxon>
        <taxon>PACMAD clade</taxon>
        <taxon>Arundinoideae</taxon>
        <taxon>Arundineae</taxon>
        <taxon>Arundo</taxon>
    </lineage>
</organism>